<dbReference type="Proteomes" id="UP001140949">
    <property type="component" value="Unassembled WGS sequence"/>
</dbReference>
<dbReference type="CDD" id="cd05259">
    <property type="entry name" value="PCBER_SDR_a"/>
    <property type="match status" value="1"/>
</dbReference>
<reference evidence="5" key="2">
    <citation type="submission" date="2023-04" db="EMBL/GenBank/DDBJ databases">
        <authorList>
            <person name="Bruccoleri R.E."/>
            <person name="Oakeley E.J."/>
            <person name="Faust A.-M."/>
            <person name="Dessus-Babus S."/>
            <person name="Altorfer M."/>
            <person name="Burckhardt D."/>
            <person name="Oertli M."/>
            <person name="Naumann U."/>
            <person name="Petersen F."/>
            <person name="Wong J."/>
        </authorList>
    </citation>
    <scope>NUCLEOTIDE SEQUENCE</scope>
    <source>
        <strain evidence="5">GSM-AAB239-AS_SAM_17_03QT</strain>
        <tissue evidence="5">Leaf</tissue>
    </source>
</reference>
<dbReference type="PANTHER" id="PTHR43349:SF4">
    <property type="entry name" value="PINORESINOL REDUCTASE 1-RELATED"/>
    <property type="match status" value="1"/>
</dbReference>
<dbReference type="Gene3D" id="3.40.50.720">
    <property type="entry name" value="NAD(P)-binding Rossmann-like Domain"/>
    <property type="match status" value="1"/>
</dbReference>
<dbReference type="InterPro" id="IPR036291">
    <property type="entry name" value="NAD(P)-bd_dom_sf"/>
</dbReference>
<dbReference type="SUPFAM" id="SSF51735">
    <property type="entry name" value="NAD(P)-binding Rossmann-fold domains"/>
    <property type="match status" value="1"/>
</dbReference>
<dbReference type="InterPro" id="IPR008030">
    <property type="entry name" value="NmrA-like"/>
</dbReference>
<keyword evidence="2" id="KW-0521">NADP</keyword>
<dbReference type="EMBL" id="JANAVB010036618">
    <property type="protein sequence ID" value="KAJ6803095.1"/>
    <property type="molecule type" value="Genomic_DNA"/>
</dbReference>
<organism evidence="5 6">
    <name type="scientific">Iris pallida</name>
    <name type="common">Sweet iris</name>
    <dbReference type="NCBI Taxonomy" id="29817"/>
    <lineage>
        <taxon>Eukaryota</taxon>
        <taxon>Viridiplantae</taxon>
        <taxon>Streptophyta</taxon>
        <taxon>Embryophyta</taxon>
        <taxon>Tracheophyta</taxon>
        <taxon>Spermatophyta</taxon>
        <taxon>Magnoliopsida</taxon>
        <taxon>Liliopsida</taxon>
        <taxon>Asparagales</taxon>
        <taxon>Iridaceae</taxon>
        <taxon>Iridoideae</taxon>
        <taxon>Irideae</taxon>
        <taxon>Iris</taxon>
    </lineage>
</organism>
<proteinExistence type="inferred from homology"/>
<protein>
    <submittedName>
        <fullName evidence="5">Bifunctional pinoresinol-lariciresinol reductase 2-like</fullName>
    </submittedName>
</protein>
<sequence>MVMSKVLIIGACGYIGRRLVKASLALGHPTFILYRPHTTLSHLDKCQMLMAFKMEGANLLQGSLDDHESLVSALKKVDVVVSSIASDSILEQLKLIEAIKEVGTIKRYLPSEFGMDVDRMEHAIPPGSLMFVEKRTVRRAIEAANIPYTYISPNCFAGIFLAGLAQLATFMPPTHHVNIYGQGDKKCIWVDEDDAAMYTMMAIDDERTLNKVLYVRPPSNILTQLEVVQLWEKLSGNNSLNKTFLSKEDWLSTINSTILTILIDRSIDQCVFVCFHACMFVCTNCLSTDGHLMHACMQKYHSLSRSQWLTCIRFSTVVIWSLKCSRELTAMIYTQITNMLQLKNT</sequence>
<dbReference type="GO" id="GO:0010283">
    <property type="term" value="F:pinoresinol reductase activity"/>
    <property type="evidence" value="ECO:0007669"/>
    <property type="project" value="UniProtKB-ARBA"/>
</dbReference>
<gene>
    <name evidence="5" type="ORF">M6B38_108965</name>
</gene>
<dbReference type="InterPro" id="IPR045312">
    <property type="entry name" value="PCBER-like"/>
</dbReference>
<comment type="similarity">
    <text evidence="1">Belongs to the NmrA-type oxidoreductase family. Isoflavone reductase subfamily.</text>
</comment>
<accession>A0AAX6EGJ2</accession>
<evidence type="ECO:0000256" key="1">
    <source>
        <dbReference type="ARBA" id="ARBA00005725"/>
    </source>
</evidence>
<evidence type="ECO:0000313" key="6">
    <source>
        <dbReference type="Proteomes" id="UP001140949"/>
    </source>
</evidence>
<dbReference type="PANTHER" id="PTHR43349">
    <property type="entry name" value="PINORESINOL REDUCTASE-RELATED"/>
    <property type="match status" value="1"/>
</dbReference>
<dbReference type="AlphaFoldDB" id="A0AAX6EGJ2"/>
<dbReference type="Pfam" id="PF05368">
    <property type="entry name" value="NmrA"/>
    <property type="match status" value="1"/>
</dbReference>
<evidence type="ECO:0000259" key="4">
    <source>
        <dbReference type="Pfam" id="PF05368"/>
    </source>
</evidence>
<comment type="caution">
    <text evidence="5">The sequence shown here is derived from an EMBL/GenBank/DDBJ whole genome shotgun (WGS) entry which is preliminary data.</text>
</comment>
<evidence type="ECO:0000313" key="5">
    <source>
        <dbReference type="EMBL" id="KAJ6803095.1"/>
    </source>
</evidence>
<reference evidence="5" key="1">
    <citation type="journal article" date="2023" name="GigaByte">
        <title>Genome assembly of the bearded iris, Iris pallida Lam.</title>
        <authorList>
            <person name="Bruccoleri R.E."/>
            <person name="Oakeley E.J."/>
            <person name="Faust A.M.E."/>
            <person name="Altorfer M."/>
            <person name="Dessus-Babus S."/>
            <person name="Burckhardt D."/>
            <person name="Oertli M."/>
            <person name="Naumann U."/>
            <person name="Petersen F."/>
            <person name="Wong J."/>
        </authorList>
    </citation>
    <scope>NUCLEOTIDE SEQUENCE</scope>
    <source>
        <strain evidence="5">GSM-AAB239-AS_SAM_17_03QT</strain>
    </source>
</reference>
<feature type="domain" description="NmrA-like" evidence="4">
    <location>
        <begin position="4"/>
        <end position="259"/>
    </location>
</feature>
<evidence type="ECO:0000256" key="3">
    <source>
        <dbReference type="ARBA" id="ARBA00023002"/>
    </source>
</evidence>
<name>A0AAX6EGJ2_IRIPA</name>
<dbReference type="GO" id="GO:0009807">
    <property type="term" value="P:lignan biosynthetic process"/>
    <property type="evidence" value="ECO:0007669"/>
    <property type="project" value="UniProtKB-ARBA"/>
</dbReference>
<keyword evidence="6" id="KW-1185">Reference proteome</keyword>
<dbReference type="InterPro" id="IPR050608">
    <property type="entry name" value="NmrA-type/Isoflavone_red_sf"/>
</dbReference>
<evidence type="ECO:0000256" key="2">
    <source>
        <dbReference type="ARBA" id="ARBA00022857"/>
    </source>
</evidence>
<dbReference type="Gene3D" id="3.90.25.10">
    <property type="entry name" value="UDP-galactose 4-epimerase, domain 1"/>
    <property type="match status" value="1"/>
</dbReference>
<keyword evidence="3" id="KW-0560">Oxidoreductase</keyword>